<feature type="compositionally biased region" description="Basic and acidic residues" evidence="1">
    <location>
        <begin position="140"/>
        <end position="176"/>
    </location>
</feature>
<gene>
    <name evidence="2" type="ORF">SPAR_34276</name>
</gene>
<dbReference type="RefSeq" id="WP_076972049.1">
    <property type="nucleotide sequence ID" value="NZ_ASQP01000435.1"/>
</dbReference>
<protein>
    <submittedName>
        <fullName evidence="2">Uncharacterized protein</fullName>
    </submittedName>
</protein>
<evidence type="ECO:0000313" key="3">
    <source>
        <dbReference type="Proteomes" id="UP000186168"/>
    </source>
</evidence>
<evidence type="ECO:0000256" key="1">
    <source>
        <dbReference type="SAM" id="MobiDB-lite"/>
    </source>
</evidence>
<sequence>MTNNGQVALAFTGGYLLGRGHRVRSAIALAGLTAGRRFVTGRGMSPERLMSSELGKLSHEVRHQLMAAGRSAAVSAASHRIDALSDRLEQRASALRSGSAGPKGDEGGEEDEEGGLGQVGKVGKVGKVGRAAKEAGGSRARGEGRGGERKSGGEERSRGERGERETRQKRTGDRPERPRKKAGAGEPERRGRG</sequence>
<name>A0A1R1S9H7_9ACTN</name>
<evidence type="ECO:0000313" key="2">
    <source>
        <dbReference type="EMBL" id="OMI34852.1"/>
    </source>
</evidence>
<dbReference type="Proteomes" id="UP000186168">
    <property type="component" value="Unassembled WGS sequence"/>
</dbReference>
<keyword evidence="3" id="KW-1185">Reference proteome</keyword>
<accession>A0A1R1S9H7</accession>
<proteinExistence type="predicted"/>
<organism evidence="2 3">
    <name type="scientific">Streptomyces sparsogenes DSM 40356</name>
    <dbReference type="NCBI Taxonomy" id="1331668"/>
    <lineage>
        <taxon>Bacteria</taxon>
        <taxon>Bacillati</taxon>
        <taxon>Actinomycetota</taxon>
        <taxon>Actinomycetes</taxon>
        <taxon>Kitasatosporales</taxon>
        <taxon>Streptomycetaceae</taxon>
        <taxon>Streptomyces</taxon>
    </lineage>
</organism>
<dbReference type="EMBL" id="ASQP01000435">
    <property type="protein sequence ID" value="OMI34852.1"/>
    <property type="molecule type" value="Genomic_DNA"/>
</dbReference>
<dbReference type="AlphaFoldDB" id="A0A1R1S9H7"/>
<feature type="region of interest" description="Disordered" evidence="1">
    <location>
        <begin position="90"/>
        <end position="193"/>
    </location>
</feature>
<comment type="caution">
    <text evidence="2">The sequence shown here is derived from an EMBL/GenBank/DDBJ whole genome shotgun (WGS) entry which is preliminary data.</text>
</comment>
<reference evidence="2 3" key="1">
    <citation type="submission" date="2013-05" db="EMBL/GenBank/DDBJ databases">
        <title>Genome sequence of Streptomyces sparsogenes DSM 40356.</title>
        <authorList>
            <person name="Coyne S."/>
            <person name="Seebeck F.P."/>
        </authorList>
    </citation>
    <scope>NUCLEOTIDE SEQUENCE [LARGE SCALE GENOMIC DNA]</scope>
    <source>
        <strain evidence="2 3">DSM 40356</strain>
    </source>
</reference>